<dbReference type="Proteomes" id="UP000037175">
    <property type="component" value="Unassembled WGS sequence"/>
</dbReference>
<accession>A0A0L6W5G5</accession>
<feature type="transmembrane region" description="Helical" evidence="1">
    <location>
        <begin position="69"/>
        <end position="89"/>
    </location>
</feature>
<dbReference type="AlphaFoldDB" id="A0A0L6W5G5"/>
<keyword evidence="1" id="KW-0472">Membrane</keyword>
<keyword evidence="3" id="KW-1185">Reference proteome</keyword>
<dbReference type="NCBIfam" id="TIGR02849">
    <property type="entry name" value="spore_III_AD"/>
    <property type="match status" value="1"/>
</dbReference>
<reference evidence="3" key="1">
    <citation type="submission" date="2015-07" db="EMBL/GenBank/DDBJ databases">
        <title>Complete Genome of Thermincola ferriacetica strain Z-0001T.</title>
        <authorList>
            <person name="Lusk B."/>
            <person name="Badalamenti J.P."/>
            <person name="Parameswaran P."/>
            <person name="Bond D.R."/>
            <person name="Torres C.I."/>
        </authorList>
    </citation>
    <scope>NUCLEOTIDE SEQUENCE [LARGE SCALE GENOMIC DNA]</scope>
    <source>
        <strain evidence="3">Z-0001</strain>
    </source>
</reference>
<comment type="caution">
    <text evidence="2">The sequence shown here is derived from an EMBL/GenBank/DDBJ whole genome shotgun (WGS) entry which is preliminary data.</text>
</comment>
<name>A0A0L6W5G5_9FIRM</name>
<feature type="transmembrane region" description="Helical" evidence="1">
    <location>
        <begin position="6"/>
        <end position="24"/>
    </location>
</feature>
<feature type="transmembrane region" description="Helical" evidence="1">
    <location>
        <begin position="31"/>
        <end position="49"/>
    </location>
</feature>
<organism evidence="2 3">
    <name type="scientific">Thermincola ferriacetica</name>
    <dbReference type="NCBI Taxonomy" id="281456"/>
    <lineage>
        <taxon>Bacteria</taxon>
        <taxon>Bacillati</taxon>
        <taxon>Bacillota</taxon>
        <taxon>Clostridia</taxon>
        <taxon>Eubacteriales</taxon>
        <taxon>Thermincolaceae</taxon>
        <taxon>Thermincola</taxon>
    </lineage>
</organism>
<dbReference type="Pfam" id="PF06686">
    <property type="entry name" value="SpoIIIAC"/>
    <property type="match status" value="2"/>
</dbReference>
<dbReference type="InterPro" id="IPR014211">
    <property type="entry name" value="Spore_III_AD"/>
</dbReference>
<keyword evidence="1" id="KW-0812">Transmembrane</keyword>
<sequence>MGILEYAMKVVGLGIVATVIIVVIKQQRPEFAVQLSLLVGIMFFTFIIGKVNTVIVVFNQLAQRANINMYYMGTVLKIIGIAYVSEFGAQICRDAGEGAIASKIEFVAKVLIMVMAIPIIIAVFDTLMKIIP</sequence>
<dbReference type="InterPro" id="IPR025664">
    <property type="entry name" value="Spore_III_AC/AD"/>
</dbReference>
<dbReference type="PATRIC" id="fig|281456.6.peg.409"/>
<keyword evidence="1" id="KW-1133">Transmembrane helix</keyword>
<evidence type="ECO:0000256" key="1">
    <source>
        <dbReference type="SAM" id="Phobius"/>
    </source>
</evidence>
<dbReference type="EMBL" id="LGTE01000002">
    <property type="protein sequence ID" value="KNZ70711.1"/>
    <property type="molecule type" value="Genomic_DNA"/>
</dbReference>
<feature type="transmembrane region" description="Helical" evidence="1">
    <location>
        <begin position="110"/>
        <end position="131"/>
    </location>
</feature>
<evidence type="ECO:0000313" key="3">
    <source>
        <dbReference type="Proteomes" id="UP000037175"/>
    </source>
</evidence>
<protein>
    <submittedName>
        <fullName evidence="2">Stage III sporulation protein AD</fullName>
    </submittedName>
</protein>
<dbReference type="RefSeq" id="WP_242843534.1">
    <property type="nucleotide sequence ID" value="NZ_LGTE01000002.1"/>
</dbReference>
<evidence type="ECO:0000313" key="2">
    <source>
        <dbReference type="EMBL" id="KNZ70711.1"/>
    </source>
</evidence>
<gene>
    <name evidence="2" type="ORF">Tfer_0389</name>
</gene>
<proteinExistence type="predicted"/>